<evidence type="ECO:0000313" key="7">
    <source>
        <dbReference type="Proteomes" id="UP000292704"/>
    </source>
</evidence>
<dbReference type="Gene3D" id="3.50.30.60">
    <property type="entry name" value="LD-carboxypeptidase A C-terminal domain-like"/>
    <property type="match status" value="1"/>
</dbReference>
<dbReference type="InterPro" id="IPR027478">
    <property type="entry name" value="LdcA_N"/>
</dbReference>
<dbReference type="Proteomes" id="UP000292704">
    <property type="component" value="Unassembled WGS sequence"/>
</dbReference>
<evidence type="ECO:0000259" key="4">
    <source>
        <dbReference type="Pfam" id="PF02016"/>
    </source>
</evidence>
<feature type="compositionally biased region" description="Acidic residues" evidence="3">
    <location>
        <begin position="179"/>
        <end position="195"/>
    </location>
</feature>
<dbReference type="EMBL" id="SHMR01000004">
    <property type="protein sequence ID" value="RZH67717.1"/>
    <property type="molecule type" value="Genomic_DNA"/>
</dbReference>
<evidence type="ECO:0000256" key="1">
    <source>
        <dbReference type="ARBA" id="ARBA00010233"/>
    </source>
</evidence>
<dbReference type="InterPro" id="IPR027461">
    <property type="entry name" value="Carboxypeptidase_A_C_sf"/>
</dbReference>
<name>A0A482Y4I1_9EURY</name>
<evidence type="ECO:0000256" key="3">
    <source>
        <dbReference type="SAM" id="MobiDB-lite"/>
    </source>
</evidence>
<organism evidence="6 7">
    <name type="scientific">Natrinema altunense</name>
    <dbReference type="NCBI Taxonomy" id="222984"/>
    <lineage>
        <taxon>Archaea</taxon>
        <taxon>Methanobacteriati</taxon>
        <taxon>Methanobacteriota</taxon>
        <taxon>Stenosarchaea group</taxon>
        <taxon>Halobacteria</taxon>
        <taxon>Halobacteriales</taxon>
        <taxon>Natrialbaceae</taxon>
        <taxon>Natrinema</taxon>
    </lineage>
</organism>
<keyword evidence="2" id="KW-0378">Hydrolase</keyword>
<dbReference type="CDD" id="cd07062">
    <property type="entry name" value="Peptidase_S66_mccF_like"/>
    <property type="match status" value="1"/>
</dbReference>
<dbReference type="InterPro" id="IPR040921">
    <property type="entry name" value="Peptidase_S66C"/>
</dbReference>
<dbReference type="SUPFAM" id="SSF141986">
    <property type="entry name" value="LD-carboxypeptidase A C-terminal domain-like"/>
    <property type="match status" value="1"/>
</dbReference>
<feature type="region of interest" description="Disordered" evidence="3">
    <location>
        <begin position="176"/>
        <end position="201"/>
    </location>
</feature>
<dbReference type="Pfam" id="PF17676">
    <property type="entry name" value="Peptidase_S66C"/>
    <property type="match status" value="1"/>
</dbReference>
<dbReference type="OrthoDB" id="182126at2157"/>
<evidence type="ECO:0000313" key="6">
    <source>
        <dbReference type="EMBL" id="RZH67717.1"/>
    </source>
</evidence>
<dbReference type="InterPro" id="IPR003507">
    <property type="entry name" value="S66_fam"/>
</dbReference>
<dbReference type="PIRSF" id="PIRSF028757">
    <property type="entry name" value="LD-carboxypeptidase"/>
    <property type="match status" value="1"/>
</dbReference>
<dbReference type="GO" id="GO:0004180">
    <property type="term" value="F:carboxypeptidase activity"/>
    <property type="evidence" value="ECO:0007669"/>
    <property type="project" value="UniProtKB-KW"/>
</dbReference>
<feature type="domain" description="LD-carboxypeptidase N-terminal" evidence="4">
    <location>
        <begin position="16"/>
        <end position="135"/>
    </location>
</feature>
<comment type="similarity">
    <text evidence="1">Belongs to the peptidase S66 family.</text>
</comment>
<evidence type="ECO:0000256" key="2">
    <source>
        <dbReference type="ARBA" id="ARBA00022801"/>
    </source>
</evidence>
<dbReference type="SUPFAM" id="SSF52317">
    <property type="entry name" value="Class I glutamine amidotransferase-like"/>
    <property type="match status" value="1"/>
</dbReference>
<dbReference type="InterPro" id="IPR040449">
    <property type="entry name" value="Peptidase_S66_N"/>
</dbReference>
<feature type="domain" description="LD-carboxypeptidase C-terminal" evidence="5">
    <location>
        <begin position="209"/>
        <end position="340"/>
    </location>
</feature>
<reference evidence="6 7" key="1">
    <citation type="submission" date="2019-02" db="EMBL/GenBank/DDBJ databases">
        <title>Genome analysis provides insights into bioremediation potentialities and Haloocin production by Natrinema altunense strain 4.1R isolated from Chott Douz in Tunisian desert.</title>
        <authorList>
            <person name="Najjari A."/>
            <person name="Youssef N."/>
            <person name="Ben Dhia O."/>
            <person name="Ferjani R."/>
            <person name="El Hidri D."/>
            <person name="Ouzari H.I."/>
            <person name="Cherif A."/>
        </authorList>
    </citation>
    <scope>NUCLEOTIDE SEQUENCE [LARGE SCALE GENOMIC DNA]</scope>
    <source>
        <strain evidence="6 7">4.1R</strain>
    </source>
</reference>
<sequence length="350" mass="38838">MTDFITPPALEPGDKVAIVSPASGLAATFPHVYERGLERIRSVFDLEPVEFPTATADSEFLYNHPEKRAQDIEKAFSDPDIRGVITTIGGNDQIRILDHLDGQLLRENPTRFYGISDNTNLAQFLWNHGIVSYYGGHVLTEFALPGALPEYLESGLRSALFDESIGTIQPSSAFTDQDLGWDDPESMEQSPEMEESPGWLWRGGEAPVTGKTWGGNLEITYLQLSADRYVPSIETLAGKVLLLETSEELPDPGVVQRMLFGMGERGLLERFDGFLVGRIKARSHLVERSKEEREDYRKQVRKTIVDVITQYNATAPIVLNVDFGHTNPIVPVPIGETAALNPKTGHVRFG</sequence>
<dbReference type="RefSeq" id="WP_130170631.1">
    <property type="nucleotide sequence ID" value="NZ_SHMR01000004.1"/>
</dbReference>
<protein>
    <submittedName>
        <fullName evidence="6">LD-carboxypeptidase</fullName>
    </submittedName>
</protein>
<keyword evidence="6" id="KW-0645">Protease</keyword>
<dbReference type="PANTHER" id="PTHR30237:SF4">
    <property type="entry name" value="LD-CARBOXYPEPTIDASE C-TERMINAL DOMAIN-CONTAINING PROTEIN"/>
    <property type="match status" value="1"/>
</dbReference>
<comment type="caution">
    <text evidence="6">The sequence shown here is derived from an EMBL/GenBank/DDBJ whole genome shotgun (WGS) entry which is preliminary data.</text>
</comment>
<proteinExistence type="inferred from homology"/>
<dbReference type="InterPro" id="IPR029062">
    <property type="entry name" value="Class_I_gatase-like"/>
</dbReference>
<evidence type="ECO:0000259" key="5">
    <source>
        <dbReference type="Pfam" id="PF17676"/>
    </source>
</evidence>
<accession>A0A482Y4I1</accession>
<keyword evidence="6" id="KW-0121">Carboxypeptidase</keyword>
<gene>
    <name evidence="6" type="ORF">ELS17_10370</name>
</gene>
<dbReference type="Gene3D" id="3.40.50.10740">
    <property type="entry name" value="Class I glutamine amidotransferase-like"/>
    <property type="match status" value="1"/>
</dbReference>
<dbReference type="AlphaFoldDB" id="A0A482Y4I1"/>
<dbReference type="PANTHER" id="PTHR30237">
    <property type="entry name" value="MURAMOYLTETRAPEPTIDE CARBOXYPEPTIDASE"/>
    <property type="match status" value="1"/>
</dbReference>
<dbReference type="Pfam" id="PF02016">
    <property type="entry name" value="Peptidase_S66"/>
    <property type="match status" value="1"/>
</dbReference>